<dbReference type="InterPro" id="IPR012786">
    <property type="entry name" value="Protocat_dOase_a"/>
</dbReference>
<evidence type="ECO:0000259" key="4">
    <source>
        <dbReference type="PROSITE" id="PS00083"/>
    </source>
</evidence>
<gene>
    <name evidence="5" type="ORF">CLV92_105117</name>
</gene>
<evidence type="ECO:0000313" key="6">
    <source>
        <dbReference type="Proteomes" id="UP000239485"/>
    </source>
</evidence>
<organism evidence="5 6">
    <name type="scientific">Kineococcus xinjiangensis</name>
    <dbReference type="NCBI Taxonomy" id="512762"/>
    <lineage>
        <taxon>Bacteria</taxon>
        <taxon>Bacillati</taxon>
        <taxon>Actinomycetota</taxon>
        <taxon>Actinomycetes</taxon>
        <taxon>Kineosporiales</taxon>
        <taxon>Kineosporiaceae</taxon>
        <taxon>Kineococcus</taxon>
    </lineage>
</organism>
<reference evidence="5 6" key="1">
    <citation type="submission" date="2018-02" db="EMBL/GenBank/DDBJ databases">
        <title>Genomic Encyclopedia of Archaeal and Bacterial Type Strains, Phase II (KMG-II): from individual species to whole genera.</title>
        <authorList>
            <person name="Goeker M."/>
        </authorList>
    </citation>
    <scope>NUCLEOTIDE SEQUENCE [LARGE SCALE GENOMIC DNA]</scope>
    <source>
        <strain evidence="5 6">DSM 22857</strain>
    </source>
</reference>
<dbReference type="InterPro" id="IPR015889">
    <property type="entry name" value="Intradiol_dOase_core"/>
</dbReference>
<dbReference type="CDD" id="cd03463">
    <property type="entry name" value="3_4-PCD_alpha"/>
    <property type="match status" value="1"/>
</dbReference>
<dbReference type="EMBL" id="PTJD01000005">
    <property type="protein sequence ID" value="PPK96017.1"/>
    <property type="molecule type" value="Genomic_DNA"/>
</dbReference>
<comment type="similarity">
    <text evidence="1">Belongs to the intradiol ring-cleavage dioxygenase family.</text>
</comment>
<evidence type="ECO:0000256" key="1">
    <source>
        <dbReference type="ARBA" id="ARBA00007825"/>
    </source>
</evidence>
<dbReference type="NCBIfam" id="TIGR02423">
    <property type="entry name" value="protocat_alph"/>
    <property type="match status" value="1"/>
</dbReference>
<protein>
    <submittedName>
        <fullName evidence="5">Protocatechuate 3,4-dioxygenase alpha subunit</fullName>
    </submittedName>
</protein>
<accession>A0A2S6IP33</accession>
<dbReference type="PANTHER" id="PTHR33711:SF9">
    <property type="entry name" value="PROTOCATECHUATE 3,4-DIOXYGENASE ALPHA CHAIN"/>
    <property type="match status" value="1"/>
</dbReference>
<sequence>MSTTVARGGDGPDAAKLALTPSQTVGPYLAIGLTWADGPEIATAGLPGAFLLRGTLRDGAGDPVPDGMLEIWQADPDGRFDHPDDPRGAVVVPGFRGYGRCLTDTEGRFWFRTVKPGQVPDGDGGAQAPHLDVTVMARGLLDRLVTRIYFADEEPANAEDPVLRSLPEEVRGTLLARPAEGGYVFDVVLQGEGETAFFRL</sequence>
<evidence type="ECO:0000313" key="5">
    <source>
        <dbReference type="EMBL" id="PPK96017.1"/>
    </source>
</evidence>
<evidence type="ECO:0000256" key="2">
    <source>
        <dbReference type="ARBA" id="ARBA00022964"/>
    </source>
</evidence>
<dbReference type="InterPro" id="IPR050770">
    <property type="entry name" value="Intradiol_RC_Dioxygenase"/>
</dbReference>
<dbReference type="Gene3D" id="2.60.130.10">
    <property type="entry name" value="Aromatic compound dioxygenase"/>
    <property type="match status" value="1"/>
</dbReference>
<name>A0A2S6IP33_9ACTN</name>
<comment type="caution">
    <text evidence="5">The sequence shown here is derived from an EMBL/GenBank/DDBJ whole genome shotgun (WGS) entry which is preliminary data.</text>
</comment>
<dbReference type="Proteomes" id="UP000239485">
    <property type="component" value="Unassembled WGS sequence"/>
</dbReference>
<keyword evidence="6" id="KW-1185">Reference proteome</keyword>
<evidence type="ECO:0000256" key="3">
    <source>
        <dbReference type="ARBA" id="ARBA00023002"/>
    </source>
</evidence>
<dbReference type="RefSeq" id="WP_211290981.1">
    <property type="nucleotide sequence ID" value="NZ_PTJD01000005.1"/>
</dbReference>
<feature type="domain" description="Intradiol ring-cleavage dioxygenases" evidence="4">
    <location>
        <begin position="52"/>
        <end position="80"/>
    </location>
</feature>
<dbReference type="Pfam" id="PF00775">
    <property type="entry name" value="Dioxygenase_C"/>
    <property type="match status" value="1"/>
</dbReference>
<dbReference type="InterPro" id="IPR000627">
    <property type="entry name" value="Intradiol_dOase_C"/>
</dbReference>
<proteinExistence type="inferred from homology"/>
<keyword evidence="3" id="KW-0560">Oxidoreductase</keyword>
<dbReference type="PROSITE" id="PS00083">
    <property type="entry name" value="INTRADIOL_DIOXYGENAS"/>
    <property type="match status" value="1"/>
</dbReference>
<dbReference type="AlphaFoldDB" id="A0A2S6IP33"/>
<keyword evidence="2 5" id="KW-0223">Dioxygenase</keyword>
<dbReference type="SUPFAM" id="SSF49482">
    <property type="entry name" value="Aromatic compound dioxygenase"/>
    <property type="match status" value="1"/>
</dbReference>
<dbReference type="PANTHER" id="PTHR33711">
    <property type="entry name" value="DIOXYGENASE, PUTATIVE (AFU_ORTHOLOGUE AFUA_2G02910)-RELATED"/>
    <property type="match status" value="1"/>
</dbReference>
<dbReference type="GO" id="GO:0018578">
    <property type="term" value="F:protocatechuate 3,4-dioxygenase activity"/>
    <property type="evidence" value="ECO:0007669"/>
    <property type="project" value="InterPro"/>
</dbReference>
<dbReference type="GO" id="GO:0008199">
    <property type="term" value="F:ferric iron binding"/>
    <property type="evidence" value="ECO:0007669"/>
    <property type="project" value="InterPro"/>
</dbReference>